<sequence length="137" mass="14892">MSRVGDIEEAQVIDEETLPLSGNGNGSTWIQWLAKQADNITSGNRGGWVTEALILADLTDNEEQLKSAYQANKQAIDNYFEQVDVEKIINDAGPGIQKRLQKGITETVKNNVPGFLAGTIVAAGSIIAIKKYRDSND</sequence>
<proteinExistence type="predicted"/>
<comment type="caution">
    <text evidence="1">The sequence shown here is derived from an EMBL/GenBank/DDBJ whole genome shotgun (WGS) entry which is preliminary data.</text>
</comment>
<evidence type="ECO:0000313" key="2">
    <source>
        <dbReference type="Proteomes" id="UP000324595"/>
    </source>
</evidence>
<keyword evidence="2" id="KW-1185">Reference proteome</keyword>
<dbReference type="AlphaFoldDB" id="A0A5D3YIE6"/>
<dbReference type="OrthoDB" id="1525173at2"/>
<evidence type="ECO:0000313" key="1">
    <source>
        <dbReference type="EMBL" id="TYP92084.1"/>
    </source>
</evidence>
<organism evidence="1 2">
    <name type="scientific">Fodinibius salinus</name>
    <dbReference type="NCBI Taxonomy" id="860790"/>
    <lineage>
        <taxon>Bacteria</taxon>
        <taxon>Pseudomonadati</taxon>
        <taxon>Balneolota</taxon>
        <taxon>Balneolia</taxon>
        <taxon>Balneolales</taxon>
        <taxon>Balneolaceae</taxon>
        <taxon>Fodinibius</taxon>
    </lineage>
</organism>
<gene>
    <name evidence="1" type="ORF">LX73_2331</name>
</gene>
<reference evidence="1 2" key="1">
    <citation type="submission" date="2019-07" db="EMBL/GenBank/DDBJ databases">
        <title>Genomic Encyclopedia of Archaeal and Bacterial Type Strains, Phase II (KMG-II): from individual species to whole genera.</title>
        <authorList>
            <person name="Goeker M."/>
        </authorList>
    </citation>
    <scope>NUCLEOTIDE SEQUENCE [LARGE SCALE GENOMIC DNA]</scope>
    <source>
        <strain evidence="1 2">DSM 21935</strain>
    </source>
</reference>
<dbReference type="Proteomes" id="UP000324595">
    <property type="component" value="Unassembled WGS sequence"/>
</dbReference>
<dbReference type="EMBL" id="VNHY01000004">
    <property type="protein sequence ID" value="TYP92084.1"/>
    <property type="molecule type" value="Genomic_DNA"/>
</dbReference>
<dbReference type="RefSeq" id="WP_148899645.1">
    <property type="nucleotide sequence ID" value="NZ_VNHY01000004.1"/>
</dbReference>
<protein>
    <submittedName>
        <fullName evidence="1">Uncharacterized protein</fullName>
    </submittedName>
</protein>
<name>A0A5D3YIE6_9BACT</name>
<accession>A0A5D3YIE6</accession>